<dbReference type="PRINTS" id="PR00047">
    <property type="entry name" value="STROIDFINGER"/>
</dbReference>
<dbReference type="PROSITE" id="PS51843">
    <property type="entry name" value="NR_LBD"/>
    <property type="match status" value="1"/>
</dbReference>
<dbReference type="Gene3D" id="1.10.565.10">
    <property type="entry name" value="Retinoid X Receptor"/>
    <property type="match status" value="1"/>
</dbReference>
<keyword evidence="9 11" id="KW-0675">Receptor</keyword>
<keyword evidence="10 11" id="KW-0539">Nucleus</keyword>
<dbReference type="SMR" id="A0A131MCX9"/>
<dbReference type="InterPro" id="IPR049636">
    <property type="entry name" value="HNF4-like_DBD"/>
</dbReference>
<dbReference type="WormBase" id="T19A5.5">
    <property type="protein sequence ID" value="CE51501"/>
    <property type="gene ID" value="WBGene00020555"/>
    <property type="gene designation" value="nhr-219"/>
</dbReference>
<dbReference type="GO" id="GO:0000978">
    <property type="term" value="F:RNA polymerase II cis-regulatory region sequence-specific DNA binding"/>
    <property type="evidence" value="ECO:0007669"/>
    <property type="project" value="InterPro"/>
</dbReference>
<dbReference type="CDD" id="cd06960">
    <property type="entry name" value="NR_DBD_HNF4A"/>
    <property type="match status" value="1"/>
</dbReference>
<sequence length="408" mass="48034">MGSLSSPSTSISTTSSPKLISEKCLVCDQPSHGNHFGVDSCRACAAFFRRVFVTHKQQYKCINELEQCVPDARGRWKCRKCRTDRCFELGMRPDNIQYNRDMFSCTGEFPKQVIYKSTRIIPSKPECITYFDFSSLLESVENILSETTPKCVPFQCQTPLQRLAFGLKEIRKTQLWDNIPVINCIGKEETFENWKVQIERTTTWLSYMDQYRDLNFDDKMTIVQCMWFPFARLERCGMTAKLRKANKCQKNDYAFKSDSLVNTQTVKFDFDWLSHLSNAQMKAFLGDPSEMLCEGLTECMMEIQPTDEELCYILCELCFHHLGRKLGGPMQETMERFLKILSDNLHVYYFEQDRMSRYSHRLLKILKINEKYKTIMGEKRKIVFLGYLFDAFRIKYSHPDFFRFQSFE</sequence>
<evidence type="ECO:0000256" key="10">
    <source>
        <dbReference type="ARBA" id="ARBA00023242"/>
    </source>
</evidence>
<dbReference type="InterPro" id="IPR001628">
    <property type="entry name" value="Znf_hrmn_rcpt"/>
</dbReference>
<protein>
    <submittedName>
        <fullName evidence="14">Nuclear Hormone Receptor family</fullName>
    </submittedName>
</protein>
<reference evidence="14 15" key="1">
    <citation type="journal article" date="1998" name="Science">
        <title>Genome sequence of the nematode C. elegans: a platform for investigating biology.</title>
        <authorList>
            <consortium name="The C. elegans sequencing consortium"/>
            <person name="Sulson J.E."/>
            <person name="Waterston R."/>
        </authorList>
    </citation>
    <scope>NUCLEOTIDE SEQUENCE [LARGE SCALE GENOMIC DNA]</scope>
    <source>
        <strain evidence="14 15">Bristol N2</strain>
    </source>
</reference>
<dbReference type="SUPFAM" id="SSF48508">
    <property type="entry name" value="Nuclear receptor ligand-binding domain"/>
    <property type="match status" value="1"/>
</dbReference>
<dbReference type="GO" id="GO:0003700">
    <property type="term" value="F:DNA-binding transcription factor activity"/>
    <property type="evidence" value="ECO:0007669"/>
    <property type="project" value="InterPro"/>
</dbReference>
<dbReference type="FunCoup" id="A0A131MCX9">
    <property type="interactions" value="311"/>
</dbReference>
<evidence type="ECO:0000256" key="6">
    <source>
        <dbReference type="ARBA" id="ARBA00023015"/>
    </source>
</evidence>
<dbReference type="PANTHER" id="PTHR45680">
    <property type="entry name" value="NUCLEAR HORMONE RECEPTOR FAMILY"/>
    <property type="match status" value="1"/>
</dbReference>
<dbReference type="SMART" id="SM00399">
    <property type="entry name" value="ZnF_C4"/>
    <property type="match status" value="1"/>
</dbReference>
<organism evidence="14 15">
    <name type="scientific">Caenorhabditis elegans</name>
    <dbReference type="NCBI Taxonomy" id="6239"/>
    <lineage>
        <taxon>Eukaryota</taxon>
        <taxon>Metazoa</taxon>
        <taxon>Ecdysozoa</taxon>
        <taxon>Nematoda</taxon>
        <taxon>Chromadorea</taxon>
        <taxon>Rhabditida</taxon>
        <taxon>Rhabditina</taxon>
        <taxon>Rhabditomorpha</taxon>
        <taxon>Rhabditoidea</taxon>
        <taxon>Rhabditidae</taxon>
        <taxon>Peloderinae</taxon>
        <taxon>Caenorhabditis</taxon>
    </lineage>
</organism>
<dbReference type="PROSITE" id="PS51030">
    <property type="entry name" value="NUCLEAR_REC_DBD_2"/>
    <property type="match status" value="1"/>
</dbReference>
<dbReference type="InterPro" id="IPR013088">
    <property type="entry name" value="Znf_NHR/GATA"/>
</dbReference>
<dbReference type="Pfam" id="PF00105">
    <property type="entry name" value="zf-C4"/>
    <property type="match status" value="1"/>
</dbReference>
<dbReference type="GeneID" id="3565145"/>
<keyword evidence="15" id="KW-1185">Reference proteome</keyword>
<feature type="domain" description="Nuclear receptor" evidence="12">
    <location>
        <begin position="21"/>
        <end position="98"/>
    </location>
</feature>
<dbReference type="Bgee" id="WBGene00020555">
    <property type="expression patterns" value="Expressed in adult organism"/>
</dbReference>
<dbReference type="AlphaFoldDB" id="A0A131MCX9"/>
<keyword evidence="3 11" id="KW-0479">Metal-binding</keyword>
<dbReference type="SUPFAM" id="SSF57716">
    <property type="entry name" value="Glucocorticoid receptor-like (DNA-binding domain)"/>
    <property type="match status" value="1"/>
</dbReference>
<evidence type="ECO:0000259" key="12">
    <source>
        <dbReference type="PROSITE" id="PS51030"/>
    </source>
</evidence>
<keyword evidence="5 11" id="KW-0862">Zinc</keyword>
<feature type="domain" description="NR LBD" evidence="13">
    <location>
        <begin position="132"/>
        <end position="405"/>
    </location>
</feature>
<evidence type="ECO:0000313" key="16">
    <source>
        <dbReference type="WormBase" id="T19A5.5"/>
    </source>
</evidence>
<evidence type="ECO:0000256" key="7">
    <source>
        <dbReference type="ARBA" id="ARBA00023125"/>
    </source>
</evidence>
<comment type="subcellular location">
    <subcellularLocation>
        <location evidence="1 11">Nucleus</location>
    </subcellularLocation>
</comment>
<dbReference type="InterPro" id="IPR035500">
    <property type="entry name" value="NHR-like_dom_sf"/>
</dbReference>
<dbReference type="CTD" id="3565145"/>
<evidence type="ECO:0000313" key="14">
    <source>
        <dbReference type="EMBL" id="CZR14575.1"/>
    </source>
</evidence>
<comment type="similarity">
    <text evidence="2 11">Belongs to the nuclear hormone receptor family.</text>
</comment>
<keyword evidence="7 11" id="KW-0238">DNA-binding</keyword>
<dbReference type="SMART" id="SM00430">
    <property type="entry name" value="HOLI"/>
    <property type="match status" value="1"/>
</dbReference>
<dbReference type="KEGG" id="cel:CELE_T19A5.5"/>
<evidence type="ECO:0000256" key="2">
    <source>
        <dbReference type="ARBA" id="ARBA00005993"/>
    </source>
</evidence>
<name>A0A131MCX9_CAEEL</name>
<dbReference type="OrthoDB" id="5774127at2759"/>
<dbReference type="InterPro" id="IPR051152">
    <property type="entry name" value="C.elegans_Orphan_NR"/>
</dbReference>
<dbReference type="Pfam" id="PF00104">
    <property type="entry name" value="Hormone_recep"/>
    <property type="match status" value="1"/>
</dbReference>
<dbReference type="AGR" id="WB:WBGene00020555"/>
<dbReference type="InParanoid" id="A0A131MCX9"/>
<evidence type="ECO:0000256" key="5">
    <source>
        <dbReference type="ARBA" id="ARBA00022833"/>
    </source>
</evidence>
<keyword evidence="4 11" id="KW-0863">Zinc-finger</keyword>
<dbReference type="InterPro" id="IPR000536">
    <property type="entry name" value="Nucl_hrmn_rcpt_lig-bd"/>
</dbReference>
<evidence type="ECO:0000256" key="11">
    <source>
        <dbReference type="RuleBase" id="RU004334"/>
    </source>
</evidence>
<dbReference type="PANTHER" id="PTHR45680:SF6">
    <property type="entry name" value="NUCLEAR HORMONE RECEPTOR FAMILY-RELATED"/>
    <property type="match status" value="1"/>
</dbReference>
<proteinExistence type="inferred from homology"/>
<dbReference type="Gene3D" id="3.30.50.10">
    <property type="entry name" value="Erythroid Transcription Factor GATA-1, subunit A"/>
    <property type="match status" value="1"/>
</dbReference>
<keyword evidence="8 11" id="KW-0804">Transcription</keyword>
<accession>A0A131MCX9</accession>
<evidence type="ECO:0000256" key="1">
    <source>
        <dbReference type="ARBA" id="ARBA00004123"/>
    </source>
</evidence>
<gene>
    <name evidence="14 16" type="primary">nhr-219</name>
    <name evidence="14" type="ORF">CELE_T19A5.5</name>
    <name evidence="16" type="ORF">T19A5.5</name>
</gene>
<evidence type="ECO:0000256" key="4">
    <source>
        <dbReference type="ARBA" id="ARBA00022771"/>
    </source>
</evidence>
<keyword evidence="6 11" id="KW-0805">Transcription regulation</keyword>
<evidence type="ECO:0000256" key="8">
    <source>
        <dbReference type="ARBA" id="ARBA00023163"/>
    </source>
</evidence>
<dbReference type="GO" id="GO:0008270">
    <property type="term" value="F:zinc ion binding"/>
    <property type="evidence" value="ECO:0007669"/>
    <property type="project" value="UniProtKB-KW"/>
</dbReference>
<evidence type="ECO:0000313" key="15">
    <source>
        <dbReference type="Proteomes" id="UP000001940"/>
    </source>
</evidence>
<dbReference type="GO" id="GO:0005634">
    <property type="term" value="C:nucleus"/>
    <property type="evidence" value="ECO:0007669"/>
    <property type="project" value="UniProtKB-SubCell"/>
</dbReference>
<evidence type="ECO:0000259" key="13">
    <source>
        <dbReference type="PROSITE" id="PS51843"/>
    </source>
</evidence>
<dbReference type="RefSeq" id="NP_001309650.1">
    <property type="nucleotide sequence ID" value="NM_001322579.3"/>
</dbReference>
<evidence type="ECO:0000256" key="3">
    <source>
        <dbReference type="ARBA" id="ARBA00022723"/>
    </source>
</evidence>
<dbReference type="Proteomes" id="UP000001940">
    <property type="component" value="Chromosome V"/>
</dbReference>
<dbReference type="PROSITE" id="PS00031">
    <property type="entry name" value="NUCLEAR_REC_DBD_1"/>
    <property type="match status" value="1"/>
</dbReference>
<dbReference type="EMBL" id="BX284605">
    <property type="protein sequence ID" value="CZR14575.1"/>
    <property type="molecule type" value="Genomic_DNA"/>
</dbReference>
<evidence type="ECO:0000256" key="9">
    <source>
        <dbReference type="ARBA" id="ARBA00023170"/>
    </source>
</evidence>